<proteinExistence type="predicted"/>
<dbReference type="InterPro" id="IPR002941">
    <property type="entry name" value="DNA_methylase_N4/N6"/>
</dbReference>
<gene>
    <name evidence="4" type="ORF">LCGC14_2312850</name>
</gene>
<evidence type="ECO:0000256" key="2">
    <source>
        <dbReference type="ARBA" id="ARBA00022679"/>
    </source>
</evidence>
<evidence type="ECO:0000256" key="1">
    <source>
        <dbReference type="ARBA" id="ARBA00022603"/>
    </source>
</evidence>
<dbReference type="PRINTS" id="PR00508">
    <property type="entry name" value="S21N4MTFRASE"/>
</dbReference>
<feature type="domain" description="DNA methylase N-4/N-6" evidence="3">
    <location>
        <begin position="11"/>
        <end position="126"/>
    </location>
</feature>
<keyword evidence="2" id="KW-0808">Transferase</keyword>
<dbReference type="EMBL" id="LAZR01032865">
    <property type="protein sequence ID" value="KKL49700.1"/>
    <property type="molecule type" value="Genomic_DNA"/>
</dbReference>
<sequence length="126" mass="14553">MINYKAFIEKYFKIKNRLNWVKNNWSMGDLTGSYAMQCEDIIFAVKGRHILKEGRPTDYLPYDRVSNQSLFHSHQKPIELIDFLIKNSSKRGDTILDCYMGSGSIIISAVNLGRKSIGIELNDKYI</sequence>
<accession>A0A0F9EXH1</accession>
<feature type="non-terminal residue" evidence="4">
    <location>
        <position position="126"/>
    </location>
</feature>
<dbReference type="AlphaFoldDB" id="A0A0F9EXH1"/>
<dbReference type="Pfam" id="PF01555">
    <property type="entry name" value="N6_N4_Mtase"/>
    <property type="match status" value="1"/>
</dbReference>
<organism evidence="4">
    <name type="scientific">marine sediment metagenome</name>
    <dbReference type="NCBI Taxonomy" id="412755"/>
    <lineage>
        <taxon>unclassified sequences</taxon>
        <taxon>metagenomes</taxon>
        <taxon>ecological metagenomes</taxon>
    </lineage>
</organism>
<comment type="caution">
    <text evidence="4">The sequence shown here is derived from an EMBL/GenBank/DDBJ whole genome shotgun (WGS) entry which is preliminary data.</text>
</comment>
<dbReference type="Gene3D" id="3.40.50.150">
    <property type="entry name" value="Vaccinia Virus protein VP39"/>
    <property type="match status" value="1"/>
</dbReference>
<evidence type="ECO:0000259" key="3">
    <source>
        <dbReference type="Pfam" id="PF01555"/>
    </source>
</evidence>
<dbReference type="GO" id="GO:0032259">
    <property type="term" value="P:methylation"/>
    <property type="evidence" value="ECO:0007669"/>
    <property type="project" value="UniProtKB-KW"/>
</dbReference>
<protein>
    <recommendedName>
        <fullName evidence="3">DNA methylase N-4/N-6 domain-containing protein</fullName>
    </recommendedName>
</protein>
<dbReference type="SUPFAM" id="SSF53335">
    <property type="entry name" value="S-adenosyl-L-methionine-dependent methyltransferases"/>
    <property type="match status" value="1"/>
</dbReference>
<dbReference type="InterPro" id="IPR001091">
    <property type="entry name" value="RM_Methyltransferase"/>
</dbReference>
<dbReference type="GO" id="GO:0003677">
    <property type="term" value="F:DNA binding"/>
    <property type="evidence" value="ECO:0007669"/>
    <property type="project" value="InterPro"/>
</dbReference>
<reference evidence="4" key="1">
    <citation type="journal article" date="2015" name="Nature">
        <title>Complex archaea that bridge the gap between prokaryotes and eukaryotes.</title>
        <authorList>
            <person name="Spang A."/>
            <person name="Saw J.H."/>
            <person name="Jorgensen S.L."/>
            <person name="Zaremba-Niedzwiedzka K."/>
            <person name="Martijn J."/>
            <person name="Lind A.E."/>
            <person name="van Eijk R."/>
            <person name="Schleper C."/>
            <person name="Guy L."/>
            <person name="Ettema T.J."/>
        </authorList>
    </citation>
    <scope>NUCLEOTIDE SEQUENCE</scope>
</reference>
<name>A0A0F9EXH1_9ZZZZ</name>
<keyword evidence="1" id="KW-0489">Methyltransferase</keyword>
<evidence type="ECO:0000313" key="4">
    <source>
        <dbReference type="EMBL" id="KKL49700.1"/>
    </source>
</evidence>
<dbReference type="GO" id="GO:0008170">
    <property type="term" value="F:N-methyltransferase activity"/>
    <property type="evidence" value="ECO:0007669"/>
    <property type="project" value="InterPro"/>
</dbReference>
<dbReference type="InterPro" id="IPR029063">
    <property type="entry name" value="SAM-dependent_MTases_sf"/>
</dbReference>